<keyword evidence="7 15" id="KW-0235">DNA replication</keyword>
<comment type="cofactor">
    <cofactor evidence="15">
        <name>Mg(2+)</name>
        <dbReference type="ChEBI" id="CHEBI:18420"/>
    </cofactor>
    <text evidence="15">Binds 2 magnesium ions per subunit.</text>
</comment>
<dbReference type="SUPFAM" id="SSF100879">
    <property type="entry name" value="Lesion bypass DNA polymerase (Y-family), little finger domain"/>
    <property type="match status" value="1"/>
</dbReference>
<dbReference type="CDD" id="cd03586">
    <property type="entry name" value="PolY_Pol_IV_kappa"/>
    <property type="match status" value="1"/>
</dbReference>
<evidence type="ECO:0000256" key="14">
    <source>
        <dbReference type="ARBA" id="ARBA00049244"/>
    </source>
</evidence>
<evidence type="ECO:0000256" key="12">
    <source>
        <dbReference type="ARBA" id="ARBA00023125"/>
    </source>
</evidence>
<evidence type="ECO:0000256" key="2">
    <source>
        <dbReference type="ARBA" id="ARBA00010945"/>
    </source>
</evidence>
<keyword evidence="12 15" id="KW-0238">DNA-binding</keyword>
<keyword evidence="9 15" id="KW-0227">DNA damage</keyword>
<evidence type="ECO:0000256" key="6">
    <source>
        <dbReference type="ARBA" id="ARBA00022695"/>
    </source>
</evidence>
<name>A0ABP6VKV6_9GAMM</name>
<comment type="catalytic activity">
    <reaction evidence="14 15">
        <text>DNA(n) + a 2'-deoxyribonucleoside 5'-triphosphate = DNA(n+1) + diphosphate</text>
        <dbReference type="Rhea" id="RHEA:22508"/>
        <dbReference type="Rhea" id="RHEA-COMP:17339"/>
        <dbReference type="Rhea" id="RHEA-COMP:17340"/>
        <dbReference type="ChEBI" id="CHEBI:33019"/>
        <dbReference type="ChEBI" id="CHEBI:61560"/>
        <dbReference type="ChEBI" id="CHEBI:173112"/>
        <dbReference type="EC" id="2.7.7.7"/>
    </reaction>
</comment>
<proteinExistence type="inferred from homology"/>
<keyword evidence="8 15" id="KW-0479">Metal-binding</keyword>
<dbReference type="Gene3D" id="1.10.150.20">
    <property type="entry name" value="5' to 3' exonuclease, C-terminal subdomain"/>
    <property type="match status" value="1"/>
</dbReference>
<evidence type="ECO:0000256" key="7">
    <source>
        <dbReference type="ARBA" id="ARBA00022705"/>
    </source>
</evidence>
<dbReference type="InterPro" id="IPR050116">
    <property type="entry name" value="DNA_polymerase-Y"/>
</dbReference>
<accession>A0ABP6VKV6</accession>
<dbReference type="InterPro" id="IPR036775">
    <property type="entry name" value="DNA_pol_Y-fam_lit_finger_sf"/>
</dbReference>
<feature type="active site" evidence="15">
    <location>
        <position position="145"/>
    </location>
</feature>
<evidence type="ECO:0000256" key="5">
    <source>
        <dbReference type="ARBA" id="ARBA00022679"/>
    </source>
</evidence>
<dbReference type="Gene3D" id="3.40.1170.60">
    <property type="match status" value="1"/>
</dbReference>
<keyword evidence="4 15" id="KW-0963">Cytoplasm</keyword>
<keyword evidence="13 15" id="KW-0234">DNA repair</keyword>
<evidence type="ECO:0000259" key="16">
    <source>
        <dbReference type="PROSITE" id="PS50173"/>
    </source>
</evidence>
<dbReference type="Gene3D" id="3.30.70.270">
    <property type="match status" value="1"/>
</dbReference>
<evidence type="ECO:0000256" key="9">
    <source>
        <dbReference type="ARBA" id="ARBA00022763"/>
    </source>
</evidence>
<evidence type="ECO:0000256" key="10">
    <source>
        <dbReference type="ARBA" id="ARBA00022842"/>
    </source>
</evidence>
<evidence type="ECO:0000256" key="3">
    <source>
        <dbReference type="ARBA" id="ARBA00022457"/>
    </source>
</evidence>
<evidence type="ECO:0000256" key="4">
    <source>
        <dbReference type="ARBA" id="ARBA00022490"/>
    </source>
</evidence>
<dbReference type="PROSITE" id="PS50173">
    <property type="entry name" value="UMUC"/>
    <property type="match status" value="1"/>
</dbReference>
<evidence type="ECO:0000313" key="17">
    <source>
        <dbReference type="EMBL" id="GAA3536735.1"/>
    </source>
</evidence>
<comment type="caution">
    <text evidence="17">The sequence shown here is derived from an EMBL/GenBank/DDBJ whole genome shotgun (WGS) entry which is preliminary data.</text>
</comment>
<protein>
    <recommendedName>
        <fullName evidence="15">DNA polymerase IV</fullName>
        <shortName evidence="15">Pol IV</shortName>
        <ecNumber evidence="15">2.7.7.7</ecNumber>
    </recommendedName>
</protein>
<keyword evidence="18" id="KW-1185">Reference proteome</keyword>
<dbReference type="Proteomes" id="UP001500795">
    <property type="component" value="Unassembled WGS sequence"/>
</dbReference>
<dbReference type="Pfam" id="PF11799">
    <property type="entry name" value="IMS_C"/>
    <property type="match status" value="1"/>
</dbReference>
<keyword evidence="6 15" id="KW-0548">Nucleotidyltransferase</keyword>
<evidence type="ECO:0000313" key="18">
    <source>
        <dbReference type="Proteomes" id="UP001500795"/>
    </source>
</evidence>
<dbReference type="InterPro" id="IPR022880">
    <property type="entry name" value="DNApol_IV"/>
</dbReference>
<evidence type="ECO:0000256" key="15">
    <source>
        <dbReference type="HAMAP-Rule" id="MF_01113"/>
    </source>
</evidence>
<sequence length="387" mass="43489">MGLVIHHPKSQIPNPKPQIPGFLPTWFRATIRILCIYPAQTVRKIIHIDMDCFFAAVEMREHPEWRSIPLAIGGSASRRGVIATCNYPARAYGVRSAMPSHQALQLCPELLLVPGNMEQYKAVSLQIREIFSRYTLLVEPLSLDEAYLDVSDSPLFQGSATRIAEDIRRTIQHELQLTASAGVAPNKFLAKIASEENKPDGLFVIPPEAVTDFVQRLPLAKIPGVGRKTAQKLADLGLETCGQLPDFGATALVRHFGKFGQLLWQRCQGRDERPVQVERIRKSVGVETTLAADIYSEVEGEAVLASLWPDLQRRLAERAIKGLCIKLKFSDFQQTTLSRRSLNPDWQQARLLLEQAWARRSGRGIRLVGISVELDDSRHTEQLKFDW</sequence>
<dbReference type="Pfam" id="PF00817">
    <property type="entry name" value="IMS"/>
    <property type="match status" value="1"/>
</dbReference>
<feature type="site" description="Substrate discrimination" evidence="15">
    <location>
        <position position="54"/>
    </location>
</feature>
<dbReference type="EC" id="2.7.7.7" evidence="15"/>
<dbReference type="InterPro" id="IPR043128">
    <property type="entry name" value="Rev_trsase/Diguanyl_cyclase"/>
</dbReference>
<keyword evidence="11 15" id="KW-0239">DNA-directed DNA polymerase</keyword>
<dbReference type="HAMAP" id="MF_01113">
    <property type="entry name" value="DNApol_IV"/>
    <property type="match status" value="1"/>
</dbReference>
<keyword evidence="5 15" id="KW-0808">Transferase</keyword>
<dbReference type="SUPFAM" id="SSF56672">
    <property type="entry name" value="DNA/RNA polymerases"/>
    <property type="match status" value="1"/>
</dbReference>
<dbReference type="Pfam" id="PF21999">
    <property type="entry name" value="IMS_HHH_1"/>
    <property type="match status" value="1"/>
</dbReference>
<dbReference type="PANTHER" id="PTHR11076:SF33">
    <property type="entry name" value="DNA POLYMERASE KAPPA"/>
    <property type="match status" value="1"/>
</dbReference>
<evidence type="ECO:0000256" key="1">
    <source>
        <dbReference type="ARBA" id="ARBA00004496"/>
    </source>
</evidence>
<dbReference type="InterPro" id="IPR043502">
    <property type="entry name" value="DNA/RNA_pol_sf"/>
</dbReference>
<dbReference type="EMBL" id="BAABCX010000002">
    <property type="protein sequence ID" value="GAA3536735.1"/>
    <property type="molecule type" value="Genomic_DNA"/>
</dbReference>
<dbReference type="InterPro" id="IPR001126">
    <property type="entry name" value="UmuC"/>
</dbReference>
<feature type="domain" description="UmuC" evidence="16">
    <location>
        <begin position="45"/>
        <end position="226"/>
    </location>
</feature>
<keyword evidence="10 15" id="KW-0460">Magnesium</keyword>
<reference evidence="18" key="1">
    <citation type="journal article" date="2019" name="Int. J. Syst. Evol. Microbiol.">
        <title>The Global Catalogue of Microorganisms (GCM) 10K type strain sequencing project: providing services to taxonomists for standard genome sequencing and annotation.</title>
        <authorList>
            <consortium name="The Broad Institute Genomics Platform"/>
            <consortium name="The Broad Institute Genome Sequencing Center for Infectious Disease"/>
            <person name="Wu L."/>
            <person name="Ma J."/>
        </authorList>
    </citation>
    <scope>NUCLEOTIDE SEQUENCE [LARGE SCALE GENOMIC DNA]</scope>
    <source>
        <strain evidence="18">JCM 17110</strain>
    </source>
</reference>
<dbReference type="InterPro" id="IPR053848">
    <property type="entry name" value="IMS_HHH_1"/>
</dbReference>
<gene>
    <name evidence="15 17" type="primary">dinB</name>
    <name evidence="17" type="ORF">GCM10022394_15410</name>
</gene>
<comment type="function">
    <text evidence="15">Poorly processive, error-prone DNA polymerase involved in untargeted mutagenesis. Copies undamaged DNA at stalled replication forks, which arise in vivo from mismatched or misaligned primer ends. These misaligned primers can be extended by PolIV. Exhibits no 3'-5' exonuclease (proofreading) activity. May be involved in translesional synthesis, in conjunction with the beta clamp from PolIII.</text>
</comment>
<comment type="similarity">
    <text evidence="2 15">Belongs to the DNA polymerase type-Y family.</text>
</comment>
<comment type="subcellular location">
    <subcellularLocation>
        <location evidence="1 15">Cytoplasm</location>
    </subcellularLocation>
</comment>
<dbReference type="InterPro" id="IPR017961">
    <property type="entry name" value="DNA_pol_Y-fam_little_finger"/>
</dbReference>
<dbReference type="NCBIfam" id="NF002677">
    <property type="entry name" value="PRK02406.1"/>
    <property type="match status" value="1"/>
</dbReference>
<dbReference type="PANTHER" id="PTHR11076">
    <property type="entry name" value="DNA REPAIR POLYMERASE UMUC / TRANSFERASE FAMILY MEMBER"/>
    <property type="match status" value="1"/>
</dbReference>
<dbReference type="Gene3D" id="3.30.1490.100">
    <property type="entry name" value="DNA polymerase, Y-family, little finger domain"/>
    <property type="match status" value="1"/>
</dbReference>
<evidence type="ECO:0000256" key="8">
    <source>
        <dbReference type="ARBA" id="ARBA00022723"/>
    </source>
</evidence>
<comment type="subunit">
    <text evidence="15">Monomer.</text>
</comment>
<feature type="binding site" evidence="15">
    <location>
        <position position="144"/>
    </location>
    <ligand>
        <name>Mg(2+)</name>
        <dbReference type="ChEBI" id="CHEBI:18420"/>
    </ligand>
</feature>
<evidence type="ECO:0000256" key="11">
    <source>
        <dbReference type="ARBA" id="ARBA00022932"/>
    </source>
</evidence>
<feature type="binding site" evidence="15">
    <location>
        <position position="49"/>
    </location>
    <ligand>
        <name>Mg(2+)</name>
        <dbReference type="ChEBI" id="CHEBI:18420"/>
    </ligand>
</feature>
<evidence type="ECO:0000256" key="13">
    <source>
        <dbReference type="ARBA" id="ARBA00023204"/>
    </source>
</evidence>
<organism evidence="17 18">
    <name type="scientific">Zobellella aerophila</name>
    <dbReference type="NCBI Taxonomy" id="870480"/>
    <lineage>
        <taxon>Bacteria</taxon>
        <taxon>Pseudomonadati</taxon>
        <taxon>Pseudomonadota</taxon>
        <taxon>Gammaproteobacteria</taxon>
        <taxon>Aeromonadales</taxon>
        <taxon>Aeromonadaceae</taxon>
        <taxon>Zobellella</taxon>
    </lineage>
</organism>
<keyword evidence="3 15" id="KW-0515">Mutator protein</keyword>